<evidence type="ECO:0000313" key="2">
    <source>
        <dbReference type="EMBL" id="GIF05024.1"/>
    </source>
</evidence>
<sequence length="111" mass="11570">MTGLVHVPLDGGGYLLLESADAGVSGRIKAGRAADAVVEMRDSLRSQLRPVVQASREMLQELRGAGPDEVTVEFGVVMTAAAGALIAKAETGFHFKVTVRWAGGPVPENSP</sequence>
<keyword evidence="3" id="KW-1185">Reference proteome</keyword>
<gene>
    <name evidence="2" type="ORF">Asi03nite_25620</name>
</gene>
<proteinExistence type="predicted"/>
<dbReference type="Pfam" id="PF19493">
    <property type="entry name" value="Trypco1"/>
    <property type="match status" value="1"/>
</dbReference>
<dbReference type="Proteomes" id="UP000629619">
    <property type="component" value="Unassembled WGS sequence"/>
</dbReference>
<dbReference type="RefSeq" id="WP_203679399.1">
    <property type="nucleotide sequence ID" value="NZ_BOMW01000023.1"/>
</dbReference>
<accession>A0A919N650</accession>
<protein>
    <recommendedName>
        <fullName evidence="1">Trypsin-co-occurring domain-containing protein</fullName>
    </recommendedName>
</protein>
<dbReference type="AlphaFoldDB" id="A0A919N650"/>
<reference evidence="2" key="1">
    <citation type="submission" date="2021-01" db="EMBL/GenBank/DDBJ databases">
        <title>Whole genome shotgun sequence of Actinoplanes siamensis NBRC 109076.</title>
        <authorList>
            <person name="Komaki H."/>
            <person name="Tamura T."/>
        </authorList>
    </citation>
    <scope>NUCLEOTIDE SEQUENCE</scope>
    <source>
        <strain evidence="2">NBRC 109076</strain>
    </source>
</reference>
<evidence type="ECO:0000313" key="3">
    <source>
        <dbReference type="Proteomes" id="UP000629619"/>
    </source>
</evidence>
<dbReference type="InterPro" id="IPR045794">
    <property type="entry name" value="Trypco1"/>
</dbReference>
<evidence type="ECO:0000259" key="1">
    <source>
        <dbReference type="Pfam" id="PF19493"/>
    </source>
</evidence>
<dbReference type="NCBIfam" id="NF041216">
    <property type="entry name" value="CU044_2847_fam"/>
    <property type="match status" value="1"/>
</dbReference>
<comment type="caution">
    <text evidence="2">The sequence shown here is derived from an EMBL/GenBank/DDBJ whole genome shotgun (WGS) entry which is preliminary data.</text>
</comment>
<feature type="domain" description="Trypsin-co-occurring" evidence="1">
    <location>
        <begin position="7"/>
        <end position="102"/>
    </location>
</feature>
<organism evidence="2 3">
    <name type="scientific">Actinoplanes siamensis</name>
    <dbReference type="NCBI Taxonomy" id="1223317"/>
    <lineage>
        <taxon>Bacteria</taxon>
        <taxon>Bacillati</taxon>
        <taxon>Actinomycetota</taxon>
        <taxon>Actinomycetes</taxon>
        <taxon>Micromonosporales</taxon>
        <taxon>Micromonosporaceae</taxon>
        <taxon>Actinoplanes</taxon>
    </lineage>
</organism>
<dbReference type="EMBL" id="BOMW01000023">
    <property type="protein sequence ID" value="GIF05024.1"/>
    <property type="molecule type" value="Genomic_DNA"/>
</dbReference>
<name>A0A919N650_9ACTN</name>